<keyword evidence="10" id="KW-1185">Reference proteome</keyword>
<evidence type="ECO:0000313" key="9">
    <source>
        <dbReference type="EMBL" id="KMT21965.1"/>
    </source>
</evidence>
<dbReference type="RefSeq" id="WP_048570604.1">
    <property type="nucleotide sequence ID" value="NZ_LFVU01000026.1"/>
</dbReference>
<keyword evidence="3 7" id="KW-0812">Transmembrane</keyword>
<dbReference type="GO" id="GO:0022857">
    <property type="term" value="F:transmembrane transporter activity"/>
    <property type="evidence" value="ECO:0007669"/>
    <property type="project" value="InterPro"/>
</dbReference>
<keyword evidence="5 7" id="KW-0472">Membrane</keyword>
<dbReference type="InterPro" id="IPR010619">
    <property type="entry name" value="ThrE-like_N"/>
</dbReference>
<feature type="transmembrane region" description="Helical" evidence="7">
    <location>
        <begin position="115"/>
        <end position="136"/>
    </location>
</feature>
<dbReference type="PANTHER" id="PTHR34390">
    <property type="entry name" value="UPF0442 PROTEIN YJJB-RELATED"/>
    <property type="match status" value="1"/>
</dbReference>
<keyword evidence="4 7" id="KW-1133">Transmembrane helix</keyword>
<evidence type="ECO:0000256" key="3">
    <source>
        <dbReference type="ARBA" id="ARBA00022692"/>
    </source>
</evidence>
<proteinExistence type="inferred from homology"/>
<reference evidence="9 10" key="1">
    <citation type="submission" date="2015-06" db="EMBL/GenBank/DDBJ databases">
        <title>Draft genome sequence of the purine-degrading Clostridium cylindrosporum HC-1 (DSM 605).</title>
        <authorList>
            <person name="Poehlein A."/>
            <person name="Schiel-Bengelsdorf B."/>
            <person name="Bengelsdorf F."/>
            <person name="Daniel R."/>
            <person name="Duerre P."/>
        </authorList>
    </citation>
    <scope>NUCLEOTIDE SEQUENCE [LARGE SCALE GENOMIC DNA]</scope>
    <source>
        <strain evidence="9 10">DSM 605</strain>
    </source>
</reference>
<evidence type="ECO:0000256" key="2">
    <source>
        <dbReference type="ARBA" id="ARBA00022475"/>
    </source>
</evidence>
<comment type="similarity">
    <text evidence="6">Belongs to the ThrE exporter (TC 2.A.79) family.</text>
</comment>
<evidence type="ECO:0000313" key="10">
    <source>
        <dbReference type="Proteomes" id="UP000036756"/>
    </source>
</evidence>
<protein>
    <recommendedName>
        <fullName evidence="8">Threonine/serine exporter-like N-terminal domain-containing protein</fullName>
    </recommendedName>
</protein>
<gene>
    <name evidence="9" type="ORF">CLCY_3c02360</name>
</gene>
<dbReference type="GO" id="GO:0005886">
    <property type="term" value="C:plasma membrane"/>
    <property type="evidence" value="ECO:0007669"/>
    <property type="project" value="UniProtKB-SubCell"/>
</dbReference>
<evidence type="ECO:0000256" key="7">
    <source>
        <dbReference type="SAM" id="Phobius"/>
    </source>
</evidence>
<feature type="transmembrane region" description="Helical" evidence="7">
    <location>
        <begin position="167"/>
        <end position="184"/>
    </location>
</feature>
<evidence type="ECO:0000256" key="4">
    <source>
        <dbReference type="ARBA" id="ARBA00022989"/>
    </source>
</evidence>
<dbReference type="Proteomes" id="UP000036756">
    <property type="component" value="Unassembled WGS sequence"/>
</dbReference>
<evidence type="ECO:0000256" key="1">
    <source>
        <dbReference type="ARBA" id="ARBA00004651"/>
    </source>
</evidence>
<dbReference type="PATRIC" id="fig|1121307.3.peg.1589"/>
<comment type="subcellular location">
    <subcellularLocation>
        <location evidence="1">Cell membrane</location>
        <topology evidence="1">Multi-pass membrane protein</topology>
    </subcellularLocation>
</comment>
<dbReference type="STRING" id="1121307.CLCY_3c02360"/>
<dbReference type="Pfam" id="PF06738">
    <property type="entry name" value="ThrE"/>
    <property type="match status" value="1"/>
</dbReference>
<dbReference type="AlphaFoldDB" id="A0A0J8D7C7"/>
<evidence type="ECO:0000256" key="5">
    <source>
        <dbReference type="ARBA" id="ARBA00023136"/>
    </source>
</evidence>
<feature type="domain" description="Threonine/serine exporter-like N-terminal" evidence="8">
    <location>
        <begin position="14"/>
        <end position="247"/>
    </location>
</feature>
<name>A0A0J8D7C7_CLOCY</name>
<dbReference type="InterPro" id="IPR050539">
    <property type="entry name" value="ThrE_Dicarb/AminoAcid_Exp"/>
</dbReference>
<evidence type="ECO:0000256" key="6">
    <source>
        <dbReference type="ARBA" id="ARBA00034125"/>
    </source>
</evidence>
<accession>A0A0J8D7C7</accession>
<organism evidence="9 10">
    <name type="scientific">Clostridium cylindrosporum DSM 605</name>
    <dbReference type="NCBI Taxonomy" id="1121307"/>
    <lineage>
        <taxon>Bacteria</taxon>
        <taxon>Bacillati</taxon>
        <taxon>Bacillota</taxon>
        <taxon>Clostridia</taxon>
        <taxon>Eubacteriales</taxon>
        <taxon>Clostridiaceae</taxon>
        <taxon>Clostridium</taxon>
    </lineage>
</organism>
<evidence type="ECO:0000259" key="8">
    <source>
        <dbReference type="Pfam" id="PF06738"/>
    </source>
</evidence>
<keyword evidence="2" id="KW-1003">Cell membrane</keyword>
<comment type="caution">
    <text evidence="9">The sequence shown here is derived from an EMBL/GenBank/DDBJ whole genome shotgun (WGS) entry which is preliminary data.</text>
</comment>
<dbReference type="EMBL" id="LFVU01000026">
    <property type="protein sequence ID" value="KMT21965.1"/>
    <property type="molecule type" value="Genomic_DNA"/>
</dbReference>
<dbReference type="PANTHER" id="PTHR34390:SF2">
    <property type="entry name" value="SUCCINATE TRANSPORTER SUBUNIT YJJP-RELATED"/>
    <property type="match status" value="1"/>
</dbReference>
<feature type="transmembrane region" description="Helical" evidence="7">
    <location>
        <begin position="142"/>
        <end position="160"/>
    </location>
</feature>
<sequence length="249" mass="26724">MNKVENEELVIKCILLVGTLLMKSGSETYRVQDTMRDIALSKGFNNSRITVTSTKVIFLPGTNYESKTIKVTKRITDLEKISRINSVSLNLIKSKITIKEAYNALLYIDKTNISLPIFAQVVLPALASGGFIVLFQGKYIDIPAAILAGGLGYGTFLMLFKLTNIKFISDFIASVVIALVALGATKYGLGTDIEKIIVGSVMPLVPGITIANGVRDLVTGHFVVAMPRCAESCLTALAVGSGIASVVVF</sequence>
<dbReference type="OrthoDB" id="9813917at2"/>
<dbReference type="GO" id="GO:0015744">
    <property type="term" value="P:succinate transport"/>
    <property type="evidence" value="ECO:0007669"/>
    <property type="project" value="TreeGrafter"/>
</dbReference>